<dbReference type="Pfam" id="PF00440">
    <property type="entry name" value="TetR_N"/>
    <property type="match status" value="1"/>
</dbReference>
<gene>
    <name evidence="4" type="ORF">GCM10017667_48370</name>
</gene>
<feature type="domain" description="HTH tetR-type" evidence="3">
    <location>
        <begin position="9"/>
        <end position="69"/>
    </location>
</feature>
<dbReference type="InterPro" id="IPR050109">
    <property type="entry name" value="HTH-type_TetR-like_transc_reg"/>
</dbReference>
<dbReference type="RefSeq" id="WP_150226769.1">
    <property type="nucleotide sequence ID" value="NZ_BNBE01000002.1"/>
</dbReference>
<name>A0A919BSE4_STRFL</name>
<evidence type="ECO:0000256" key="1">
    <source>
        <dbReference type="ARBA" id="ARBA00023125"/>
    </source>
</evidence>
<dbReference type="InterPro" id="IPR009057">
    <property type="entry name" value="Homeodomain-like_sf"/>
</dbReference>
<dbReference type="InterPro" id="IPR001647">
    <property type="entry name" value="HTH_TetR"/>
</dbReference>
<proteinExistence type="predicted"/>
<dbReference type="InterPro" id="IPR036271">
    <property type="entry name" value="Tet_transcr_reg_TetR-rel_C_sf"/>
</dbReference>
<dbReference type="GeneID" id="95657632"/>
<evidence type="ECO:0000313" key="4">
    <source>
        <dbReference type="EMBL" id="GHG10149.1"/>
    </source>
</evidence>
<evidence type="ECO:0000313" key="5">
    <source>
        <dbReference type="Proteomes" id="UP000632849"/>
    </source>
</evidence>
<dbReference type="PANTHER" id="PTHR30055:SF187">
    <property type="entry name" value="TRANSCRIPTIONAL REGULATORY PROTEIN"/>
    <property type="match status" value="1"/>
</dbReference>
<keyword evidence="1 2" id="KW-0238">DNA-binding</keyword>
<sequence length="196" mass="21155">MSPKQQRGAVTAERVLDAALDLYASEGEAGVTVSALTRASGVSTGSLYHHFGNLHGVISALALRWLGRLLGELATALTSHQDARSGIEAVVRAYLEFVRTRPAAARLLHSPFADQEGTARAAEIRDNQEARLTPIEQWLDGHRKAGELADLPTPVIEALVLGPVIGMARRWLTLGDVDLEEAARVLPDRIWRSVGP</sequence>
<evidence type="ECO:0000256" key="2">
    <source>
        <dbReference type="PROSITE-ProRule" id="PRU00335"/>
    </source>
</evidence>
<dbReference type="SUPFAM" id="SSF46689">
    <property type="entry name" value="Homeodomain-like"/>
    <property type="match status" value="1"/>
</dbReference>
<dbReference type="EMBL" id="BNBE01000002">
    <property type="protein sequence ID" value="GHG10149.1"/>
    <property type="molecule type" value="Genomic_DNA"/>
</dbReference>
<organism evidence="4 5">
    <name type="scientific">Streptomyces filamentosus</name>
    <name type="common">Streptomyces roseosporus</name>
    <dbReference type="NCBI Taxonomy" id="67294"/>
    <lineage>
        <taxon>Bacteria</taxon>
        <taxon>Bacillati</taxon>
        <taxon>Actinomycetota</taxon>
        <taxon>Actinomycetes</taxon>
        <taxon>Kitasatosporales</taxon>
        <taxon>Streptomycetaceae</taxon>
        <taxon>Streptomyces</taxon>
    </lineage>
</organism>
<dbReference type="PROSITE" id="PS50977">
    <property type="entry name" value="HTH_TETR_2"/>
    <property type="match status" value="1"/>
</dbReference>
<dbReference type="GO" id="GO:0003700">
    <property type="term" value="F:DNA-binding transcription factor activity"/>
    <property type="evidence" value="ECO:0007669"/>
    <property type="project" value="TreeGrafter"/>
</dbReference>
<protein>
    <submittedName>
        <fullName evidence="4">TetR family transcriptional regulator</fullName>
    </submittedName>
</protein>
<dbReference type="SUPFAM" id="SSF48498">
    <property type="entry name" value="Tetracyclin repressor-like, C-terminal domain"/>
    <property type="match status" value="1"/>
</dbReference>
<keyword evidence="5" id="KW-1185">Reference proteome</keyword>
<evidence type="ECO:0000259" key="3">
    <source>
        <dbReference type="PROSITE" id="PS50977"/>
    </source>
</evidence>
<dbReference type="AlphaFoldDB" id="A0A919BSE4"/>
<dbReference type="PRINTS" id="PR00455">
    <property type="entry name" value="HTHTETR"/>
</dbReference>
<reference evidence="4" key="1">
    <citation type="journal article" date="2014" name="Int. J. Syst. Evol. Microbiol.">
        <title>Complete genome sequence of Corynebacterium casei LMG S-19264T (=DSM 44701T), isolated from a smear-ripened cheese.</title>
        <authorList>
            <consortium name="US DOE Joint Genome Institute (JGI-PGF)"/>
            <person name="Walter F."/>
            <person name="Albersmeier A."/>
            <person name="Kalinowski J."/>
            <person name="Ruckert C."/>
        </authorList>
    </citation>
    <scope>NUCLEOTIDE SEQUENCE</scope>
    <source>
        <strain evidence="4">JCM 4122</strain>
    </source>
</reference>
<dbReference type="Proteomes" id="UP000632849">
    <property type="component" value="Unassembled WGS sequence"/>
</dbReference>
<feature type="DNA-binding region" description="H-T-H motif" evidence="2">
    <location>
        <begin position="32"/>
        <end position="51"/>
    </location>
</feature>
<reference evidence="4" key="2">
    <citation type="submission" date="2020-09" db="EMBL/GenBank/DDBJ databases">
        <authorList>
            <person name="Sun Q."/>
            <person name="Ohkuma M."/>
        </authorList>
    </citation>
    <scope>NUCLEOTIDE SEQUENCE</scope>
    <source>
        <strain evidence="4">JCM 4122</strain>
    </source>
</reference>
<dbReference type="GO" id="GO:0000976">
    <property type="term" value="F:transcription cis-regulatory region binding"/>
    <property type="evidence" value="ECO:0007669"/>
    <property type="project" value="TreeGrafter"/>
</dbReference>
<dbReference type="Gene3D" id="1.10.357.10">
    <property type="entry name" value="Tetracycline Repressor, domain 2"/>
    <property type="match status" value="1"/>
</dbReference>
<dbReference type="PANTHER" id="PTHR30055">
    <property type="entry name" value="HTH-TYPE TRANSCRIPTIONAL REGULATOR RUTR"/>
    <property type="match status" value="1"/>
</dbReference>
<comment type="caution">
    <text evidence="4">The sequence shown here is derived from an EMBL/GenBank/DDBJ whole genome shotgun (WGS) entry which is preliminary data.</text>
</comment>
<accession>A0A919BSE4</accession>